<dbReference type="RefSeq" id="WP_238222752.1">
    <property type="nucleotide sequence ID" value="NZ_BAAADH010000001.1"/>
</dbReference>
<keyword evidence="2" id="KW-1185">Reference proteome</keyword>
<protein>
    <recommendedName>
        <fullName evidence="3">Portal protein</fullName>
    </recommendedName>
</protein>
<evidence type="ECO:0008006" key="3">
    <source>
        <dbReference type="Google" id="ProtNLM"/>
    </source>
</evidence>
<dbReference type="Proteomes" id="UP001055039">
    <property type="component" value="Unassembled WGS sequence"/>
</dbReference>
<dbReference type="EMBL" id="BPRC01000001">
    <property type="protein sequence ID" value="GJE63747.1"/>
    <property type="molecule type" value="Genomic_DNA"/>
</dbReference>
<gene>
    <name evidence="1" type="ORF">LNAOJCKE_0945</name>
</gene>
<name>A0ABQ4UA76_9HYPH</name>
<dbReference type="Pfam" id="PF16510">
    <property type="entry name" value="P22_portal"/>
    <property type="match status" value="1"/>
</dbReference>
<reference evidence="1" key="2">
    <citation type="submission" date="2021-08" db="EMBL/GenBank/DDBJ databases">
        <authorList>
            <person name="Tani A."/>
            <person name="Ola A."/>
            <person name="Ogura Y."/>
            <person name="Katsura K."/>
            <person name="Hayashi T."/>
        </authorList>
    </citation>
    <scope>NUCLEOTIDE SEQUENCE</scope>
    <source>
        <strain evidence="1">NBRC 15686</strain>
    </source>
</reference>
<organism evidence="1 2">
    <name type="scientific">Methylorubrum aminovorans</name>
    <dbReference type="NCBI Taxonomy" id="269069"/>
    <lineage>
        <taxon>Bacteria</taxon>
        <taxon>Pseudomonadati</taxon>
        <taxon>Pseudomonadota</taxon>
        <taxon>Alphaproteobacteria</taxon>
        <taxon>Hyphomicrobiales</taxon>
        <taxon>Methylobacteriaceae</taxon>
        <taxon>Methylorubrum</taxon>
    </lineage>
</organism>
<accession>A0ABQ4UA76</accession>
<proteinExistence type="predicted"/>
<dbReference type="InterPro" id="IPR032427">
    <property type="entry name" value="P22_portal"/>
</dbReference>
<comment type="caution">
    <text evidence="1">The sequence shown here is derived from an EMBL/GenBank/DDBJ whole genome shotgun (WGS) entry which is preliminary data.</text>
</comment>
<evidence type="ECO:0000313" key="1">
    <source>
        <dbReference type="EMBL" id="GJE63747.1"/>
    </source>
</evidence>
<sequence length="650" mass="72195">MAVSPAPSSAPLTPPGGYGAVLPPTGVAVVEPEVVRGEDKGESLHTLKKWFDAYQETKRDEMLEQQQARRYYHGAQWTDEERRVLNDRNQPPVTNNRISLKIDGIVGVVERLRQDPKAQARHQAHAAGAEIGTAAVREVLDANAWDSLSSQIAQDLAIDGLGGLERDIETDIDGQPNIVLRRVAPETFFYDPRSVKADFSDARYQGVYKWMDLDAAIEMLPEKEADLKAAVDKSPAGSFGLQDWEKLWYDTRLKRVKVVEVWYKFRGGWRFALHTGDIVLAEGESPFRDRRGKARCRYNMASAGVDQDGDRYGFVRNMKSPQDEINHRRSKLLHILNTNQVIYEEGAVDDIEESRRQLARPDGAIKVNPGQPRFEIRDLQIQLQGQAQLLQEAKAEIDNFGPTPALLGSGPGSQSGRAQAMQQQAGIAQLGPYFGRYKAWKIDLYRDLWFDIQQFWTDERFIRVSGPNELEFLPINQMVMTPEGPRIANAIGELDLDMVMDEGPDTVTLNEDTMQVLDSMIQKGLIAGPGALPLVAEVANLTPSVRQKLAAMNQPPQPDPQALAMQQAAQQLQFADAQAKVRKTNAEADRAQADAMSKMATLNEADAVGEAKAITEMAHMQARTRQINQQTAQATMAPLGMPAMTAQASF</sequence>
<evidence type="ECO:0000313" key="2">
    <source>
        <dbReference type="Proteomes" id="UP001055039"/>
    </source>
</evidence>
<reference evidence="1" key="1">
    <citation type="journal article" date="2021" name="Front. Microbiol.">
        <title>Comprehensive Comparative Genomics and Phenotyping of Methylobacterium Species.</title>
        <authorList>
            <person name="Alessa O."/>
            <person name="Ogura Y."/>
            <person name="Fujitani Y."/>
            <person name="Takami H."/>
            <person name="Hayashi T."/>
            <person name="Sahin N."/>
            <person name="Tani A."/>
        </authorList>
    </citation>
    <scope>NUCLEOTIDE SEQUENCE</scope>
    <source>
        <strain evidence="1">NBRC 15686</strain>
    </source>
</reference>